<feature type="compositionally biased region" description="Basic and acidic residues" evidence="6">
    <location>
        <begin position="1"/>
        <end position="23"/>
    </location>
</feature>
<keyword evidence="9" id="KW-1185">Reference proteome</keyword>
<dbReference type="AlphaFoldDB" id="A0A2A2KS35"/>
<dbReference type="InterPro" id="IPR007053">
    <property type="entry name" value="LRAT_dom"/>
</dbReference>
<accession>A0A2A2KS35</accession>
<organism evidence="8 9">
    <name type="scientific">Diploscapter pachys</name>
    <dbReference type="NCBI Taxonomy" id="2018661"/>
    <lineage>
        <taxon>Eukaryota</taxon>
        <taxon>Metazoa</taxon>
        <taxon>Ecdysozoa</taxon>
        <taxon>Nematoda</taxon>
        <taxon>Chromadorea</taxon>
        <taxon>Rhabditida</taxon>
        <taxon>Rhabditina</taxon>
        <taxon>Rhabditomorpha</taxon>
        <taxon>Rhabditoidea</taxon>
        <taxon>Rhabditidae</taxon>
        <taxon>Diploscapter</taxon>
    </lineage>
</organism>
<evidence type="ECO:0000259" key="7">
    <source>
        <dbReference type="PROSITE" id="PS51934"/>
    </source>
</evidence>
<dbReference type="InterPro" id="IPR011043">
    <property type="entry name" value="Gal_Oxase/kelch_b-propeller"/>
</dbReference>
<dbReference type="Gene3D" id="3.90.1720.10">
    <property type="entry name" value="endopeptidase domain like (from Nostoc punctiforme)"/>
    <property type="match status" value="1"/>
</dbReference>
<evidence type="ECO:0000256" key="2">
    <source>
        <dbReference type="ARBA" id="ARBA00022679"/>
    </source>
</evidence>
<dbReference type="GO" id="GO:0016410">
    <property type="term" value="F:N-acyltransferase activity"/>
    <property type="evidence" value="ECO:0007669"/>
    <property type="project" value="TreeGrafter"/>
</dbReference>
<feature type="coiled-coil region" evidence="5">
    <location>
        <begin position="316"/>
        <end position="377"/>
    </location>
</feature>
<sequence length="652" mass="74985">ENSKHGEDMEKSQNEATSQRKDQLNMAANTANDARRSRDIARQNDAEKLSKLETKGKEHQDKLEADHQTRINDMKEREAEQTAEQRERLNEQMHSRRQGMAAQSNAHNQIMADTKSAFDGQKVKQDTELEENKRELAEIKKLNRDEEKAERIEYELDKREFDRERLLTQKAQIEMQLKYLNIYQTMCTTRDAKQYYANNIVPSVQKAQECIRSAESVIREARKIVAEYEAQSPSKDYKKVPDQICNSTMAACEQAMRDLHIGRNSISARAMESLKMLSKHLTKEERKEFLEVFYELEDAENELRKLCERMQINVEYRSSFDELKELIDDINEAMENLCKRIRDVPTEESVDKVKYKIEELMIELGEINENLHNLCRHEKEYIVDCEKILEDGKWKSGPTLPTKISNGIGIVCDNQLFVVDICDTGAIYQLSQNAQEWISVGRIDNNRWLSSAAVLDNKIYFTTECEVFDQNAPEGKRIRKIAKMNYDRQEHSLHWAIFEGIIDGQAYVIHYSGEPGDKANACVRRDKFEDVTEDSLIRINNGQDHFKTPFSPEEIIERAKIRLGKTSYNLVVSNCEHFAKFLRYGDHESQQAYIESLEGSVGPPVVDGDADGLCLALADACRAELLQGEAATETDALIVTLAGAADHRKSMK</sequence>
<evidence type="ECO:0000256" key="1">
    <source>
        <dbReference type="ARBA" id="ARBA00007824"/>
    </source>
</evidence>
<dbReference type="OrthoDB" id="421951at2759"/>
<gene>
    <name evidence="8" type="ORF">WR25_22225</name>
</gene>
<feature type="compositionally biased region" description="Basic and acidic residues" evidence="6">
    <location>
        <begin position="33"/>
        <end position="94"/>
    </location>
</feature>
<dbReference type="InterPro" id="IPR051496">
    <property type="entry name" value="H-rev107_PLA/AT"/>
</dbReference>
<evidence type="ECO:0000256" key="6">
    <source>
        <dbReference type="SAM" id="MobiDB-lite"/>
    </source>
</evidence>
<dbReference type="EMBL" id="LIAE01007828">
    <property type="protein sequence ID" value="PAV76719.1"/>
    <property type="molecule type" value="Genomic_DNA"/>
</dbReference>
<name>A0A2A2KS35_9BILA</name>
<comment type="similarity">
    <text evidence="1">Belongs to the H-rev107 family.</text>
</comment>
<dbReference type="GO" id="GO:0008970">
    <property type="term" value="F:phospholipase A1 activity"/>
    <property type="evidence" value="ECO:0007669"/>
    <property type="project" value="TreeGrafter"/>
</dbReference>
<feature type="domain" description="LRAT" evidence="7">
    <location>
        <begin position="484"/>
        <end position="591"/>
    </location>
</feature>
<dbReference type="GO" id="GO:0005737">
    <property type="term" value="C:cytoplasm"/>
    <property type="evidence" value="ECO:0007669"/>
    <property type="project" value="TreeGrafter"/>
</dbReference>
<evidence type="ECO:0000256" key="5">
    <source>
        <dbReference type="SAM" id="Coils"/>
    </source>
</evidence>
<keyword evidence="2" id="KW-0808">Transferase</keyword>
<evidence type="ECO:0000256" key="3">
    <source>
        <dbReference type="ARBA" id="ARBA00022801"/>
    </source>
</evidence>
<protein>
    <recommendedName>
        <fullName evidence="7">LRAT domain-containing protein</fullName>
    </recommendedName>
</protein>
<evidence type="ECO:0000313" key="9">
    <source>
        <dbReference type="Proteomes" id="UP000218231"/>
    </source>
</evidence>
<dbReference type="PANTHER" id="PTHR13943:SF77">
    <property type="entry name" value="LRAT DOMAIN-CONTAINING PROTEIN"/>
    <property type="match status" value="1"/>
</dbReference>
<dbReference type="GO" id="GO:0004623">
    <property type="term" value="F:phospholipase A2 activity"/>
    <property type="evidence" value="ECO:0007669"/>
    <property type="project" value="TreeGrafter"/>
</dbReference>
<feature type="non-terminal residue" evidence="8">
    <location>
        <position position="1"/>
    </location>
</feature>
<feature type="coiled-coil region" evidence="5">
    <location>
        <begin position="122"/>
        <end position="164"/>
    </location>
</feature>
<dbReference type="Proteomes" id="UP000218231">
    <property type="component" value="Unassembled WGS sequence"/>
</dbReference>
<comment type="caution">
    <text evidence="8">The sequence shown here is derived from an EMBL/GenBank/DDBJ whole genome shotgun (WGS) entry which is preliminary data.</text>
</comment>
<evidence type="ECO:0000313" key="8">
    <source>
        <dbReference type="EMBL" id="PAV76719.1"/>
    </source>
</evidence>
<reference evidence="8 9" key="1">
    <citation type="journal article" date="2017" name="Curr. Biol.">
        <title>Genome architecture and evolution of a unichromosomal asexual nematode.</title>
        <authorList>
            <person name="Fradin H."/>
            <person name="Zegar C."/>
            <person name="Gutwein M."/>
            <person name="Lucas J."/>
            <person name="Kovtun M."/>
            <person name="Corcoran D."/>
            <person name="Baugh L.R."/>
            <person name="Kiontke K."/>
            <person name="Gunsalus K."/>
            <person name="Fitch D.H."/>
            <person name="Piano F."/>
        </authorList>
    </citation>
    <scope>NUCLEOTIDE SEQUENCE [LARGE SCALE GENOMIC DNA]</scope>
    <source>
        <strain evidence="8">PF1309</strain>
    </source>
</reference>
<dbReference type="PANTHER" id="PTHR13943">
    <property type="entry name" value="HRAS-LIKE SUPPRESSOR - RELATED"/>
    <property type="match status" value="1"/>
</dbReference>
<dbReference type="SUPFAM" id="SSF50965">
    <property type="entry name" value="Galactose oxidase, central domain"/>
    <property type="match status" value="1"/>
</dbReference>
<keyword evidence="3" id="KW-0378">Hydrolase</keyword>
<evidence type="ECO:0000256" key="4">
    <source>
        <dbReference type="ARBA" id="ARBA00023098"/>
    </source>
</evidence>
<dbReference type="PROSITE" id="PS51934">
    <property type="entry name" value="LRAT"/>
    <property type="match status" value="1"/>
</dbReference>
<dbReference type="Pfam" id="PF04970">
    <property type="entry name" value="LRAT"/>
    <property type="match status" value="1"/>
</dbReference>
<dbReference type="GO" id="GO:0070292">
    <property type="term" value="P:N-acylphosphatidylethanolamine metabolic process"/>
    <property type="evidence" value="ECO:0007669"/>
    <property type="project" value="TreeGrafter"/>
</dbReference>
<keyword evidence="4" id="KW-0443">Lipid metabolism</keyword>
<proteinExistence type="inferred from homology"/>
<feature type="region of interest" description="Disordered" evidence="6">
    <location>
        <begin position="1"/>
        <end position="106"/>
    </location>
</feature>
<keyword evidence="5" id="KW-0175">Coiled coil</keyword>